<dbReference type="RefSeq" id="WP_163104556.1">
    <property type="nucleotide sequence ID" value="NZ_JAAAWO010000001.1"/>
</dbReference>
<evidence type="ECO:0000313" key="1">
    <source>
        <dbReference type="EMBL" id="NDW14100.1"/>
    </source>
</evidence>
<comment type="caution">
    <text evidence="1">The sequence shown here is derived from an EMBL/GenBank/DDBJ whole genome shotgun (WGS) entry which is preliminary data.</text>
</comment>
<gene>
    <name evidence="1" type="ORF">GTQ48_00945</name>
</gene>
<proteinExistence type="predicted"/>
<dbReference type="GO" id="GO:0016787">
    <property type="term" value="F:hydrolase activity"/>
    <property type="evidence" value="ECO:0007669"/>
    <property type="project" value="UniProtKB-KW"/>
</dbReference>
<protein>
    <submittedName>
        <fullName evidence="1">ADP-ribosylglycohydrolase</fullName>
    </submittedName>
</protein>
<dbReference type="EMBL" id="JAAAWO010000001">
    <property type="protein sequence ID" value="NDW14100.1"/>
    <property type="molecule type" value="Genomic_DNA"/>
</dbReference>
<keyword evidence="2" id="KW-1185">Reference proteome</keyword>
<accession>A0A6N9TAA5</accession>
<organism evidence="1 2">
    <name type="scientific">Alteromonas genovensis</name>
    <dbReference type="NCBI Taxonomy" id="471225"/>
    <lineage>
        <taxon>Bacteria</taxon>
        <taxon>Pseudomonadati</taxon>
        <taxon>Pseudomonadota</taxon>
        <taxon>Gammaproteobacteria</taxon>
        <taxon>Alteromonadales</taxon>
        <taxon>Alteromonadaceae</taxon>
        <taxon>Alteromonas/Salinimonas group</taxon>
        <taxon>Alteromonas</taxon>
    </lineage>
</organism>
<sequence length="100" mass="10979">MYRGNCKCQAVHFELADGNHLEAYSSMSLPTDDSKMLLEADRQHVIVDCAPSSVARLHASSGETHHVCNICGSLLFVEVKPDTFQLEVMFAGHSKPIGFT</sequence>
<reference evidence="1 2" key="1">
    <citation type="submission" date="2020-01" db="EMBL/GenBank/DDBJ databases">
        <title>Genomes of bacteria type strains.</title>
        <authorList>
            <person name="Chen J."/>
            <person name="Zhu S."/>
            <person name="Yang J."/>
        </authorList>
    </citation>
    <scope>NUCLEOTIDE SEQUENCE [LARGE SCALE GENOMIC DNA]</scope>
    <source>
        <strain evidence="1 2">LMG 24078</strain>
    </source>
</reference>
<dbReference type="AlphaFoldDB" id="A0A6N9TAA5"/>
<name>A0A6N9TAA5_9ALTE</name>
<evidence type="ECO:0000313" key="2">
    <source>
        <dbReference type="Proteomes" id="UP000471381"/>
    </source>
</evidence>
<keyword evidence="1" id="KW-0378">Hydrolase</keyword>
<dbReference type="Proteomes" id="UP000471381">
    <property type="component" value="Unassembled WGS sequence"/>
</dbReference>